<keyword evidence="4" id="KW-0449">Lipoprotein</keyword>
<feature type="domain" description="Glycine zipper 2TM" evidence="7">
    <location>
        <begin position="36"/>
        <end position="74"/>
    </location>
</feature>
<keyword evidence="6" id="KW-0732">Signal</keyword>
<evidence type="ECO:0000256" key="4">
    <source>
        <dbReference type="ARBA" id="ARBA00023288"/>
    </source>
</evidence>
<dbReference type="GO" id="GO:0009279">
    <property type="term" value="C:cell outer membrane"/>
    <property type="evidence" value="ECO:0007669"/>
    <property type="project" value="UniProtKB-SubCell"/>
</dbReference>
<proteinExistence type="inferred from homology"/>
<name>A0A1G7L9E0_9PROT</name>
<evidence type="ECO:0000313" key="9">
    <source>
        <dbReference type="EMBL" id="SDF46118.1"/>
    </source>
</evidence>
<evidence type="ECO:0000259" key="8">
    <source>
        <dbReference type="Pfam" id="PF16998"/>
    </source>
</evidence>
<dbReference type="Pfam" id="PF16998">
    <property type="entry name" value="17kDa_Anti_2"/>
    <property type="match status" value="1"/>
</dbReference>
<protein>
    <recommendedName>
        <fullName evidence="3">17 kDa surface antigen</fullName>
    </recommendedName>
</protein>
<accession>A0A1G7L9E0</accession>
<evidence type="ECO:0000256" key="5">
    <source>
        <dbReference type="SAM" id="MobiDB-lite"/>
    </source>
</evidence>
<evidence type="ECO:0000313" key="10">
    <source>
        <dbReference type="Proteomes" id="UP000199415"/>
    </source>
</evidence>
<feature type="chain" id="PRO_5011764051" description="17 kDa surface antigen" evidence="6">
    <location>
        <begin position="23"/>
        <end position="163"/>
    </location>
</feature>
<dbReference type="AlphaFoldDB" id="A0A1G7L9E0"/>
<evidence type="ECO:0000259" key="7">
    <source>
        <dbReference type="Pfam" id="PF05433"/>
    </source>
</evidence>
<sequence>MARTVRAAVFTMIAVLALASCAREGGRGPSGGEVVGSVAGAVVGGVVGSEIGNGSSVAVGAGSAIGALIGREIGSELSRRSQQRMARTTQDTLQNNETGQTSSWDNPDAEERGSVTPTETYQRDDGQYCREFQQTVVIGGETKQAYGTACRQPDGSWKIVNRG</sequence>
<evidence type="ECO:0000256" key="6">
    <source>
        <dbReference type="SAM" id="SignalP"/>
    </source>
</evidence>
<evidence type="ECO:0000256" key="3">
    <source>
        <dbReference type="ARBA" id="ARBA00015281"/>
    </source>
</evidence>
<dbReference type="Pfam" id="PF05433">
    <property type="entry name" value="Rick_17kDa_Anti"/>
    <property type="match status" value="1"/>
</dbReference>
<dbReference type="Proteomes" id="UP000199415">
    <property type="component" value="Unassembled WGS sequence"/>
</dbReference>
<comment type="similarity">
    <text evidence="2">Belongs to the rickettsiale 17 kDa surface antigen family.</text>
</comment>
<reference evidence="9 10" key="1">
    <citation type="submission" date="2016-10" db="EMBL/GenBank/DDBJ databases">
        <authorList>
            <person name="de Groot N.N."/>
        </authorList>
    </citation>
    <scope>NUCLEOTIDE SEQUENCE [LARGE SCALE GENOMIC DNA]</scope>
    <source>
        <strain evidence="9 10">DSM 25584</strain>
    </source>
</reference>
<feature type="compositionally biased region" description="Polar residues" evidence="5">
    <location>
        <begin position="83"/>
        <end position="105"/>
    </location>
</feature>
<feature type="region of interest" description="Disordered" evidence="5">
    <location>
        <begin position="76"/>
        <end position="124"/>
    </location>
</feature>
<gene>
    <name evidence="9" type="ORF">SAMN05216241_101168</name>
</gene>
<feature type="domain" description="Surface antigen" evidence="8">
    <location>
        <begin position="78"/>
        <end position="161"/>
    </location>
</feature>
<keyword evidence="10" id="KW-1185">Reference proteome</keyword>
<evidence type="ECO:0000256" key="1">
    <source>
        <dbReference type="ARBA" id="ARBA00004459"/>
    </source>
</evidence>
<comment type="subcellular location">
    <subcellularLocation>
        <location evidence="1">Cell outer membrane</location>
        <topology evidence="1">Lipid-anchor</topology>
    </subcellularLocation>
</comment>
<dbReference type="OrthoDB" id="5402098at2"/>
<dbReference type="EMBL" id="FNCE01000001">
    <property type="protein sequence ID" value="SDF46118.1"/>
    <property type="molecule type" value="Genomic_DNA"/>
</dbReference>
<dbReference type="InterPro" id="IPR032635">
    <property type="entry name" value="Anti_2"/>
</dbReference>
<dbReference type="PROSITE" id="PS51257">
    <property type="entry name" value="PROKAR_LIPOPROTEIN"/>
    <property type="match status" value="1"/>
</dbReference>
<dbReference type="RefSeq" id="WP_090018225.1">
    <property type="nucleotide sequence ID" value="NZ_FNCE01000001.1"/>
</dbReference>
<dbReference type="InterPro" id="IPR008816">
    <property type="entry name" value="Gly_zipper_2TM_dom"/>
</dbReference>
<organism evidence="9 10">
    <name type="scientific">Limimonas halophila</name>
    <dbReference type="NCBI Taxonomy" id="1082479"/>
    <lineage>
        <taxon>Bacteria</taxon>
        <taxon>Pseudomonadati</taxon>
        <taxon>Pseudomonadota</taxon>
        <taxon>Alphaproteobacteria</taxon>
        <taxon>Rhodospirillales</taxon>
        <taxon>Rhodovibrionaceae</taxon>
        <taxon>Limimonas</taxon>
    </lineage>
</organism>
<feature type="signal peptide" evidence="6">
    <location>
        <begin position="1"/>
        <end position="22"/>
    </location>
</feature>
<evidence type="ECO:0000256" key="2">
    <source>
        <dbReference type="ARBA" id="ARBA00008681"/>
    </source>
</evidence>